<name>A0A2M7G7B4_9BACT</name>
<comment type="caution">
    <text evidence="1">The sequence shown here is derived from an EMBL/GenBank/DDBJ whole genome shotgun (WGS) entry which is preliminary data.</text>
</comment>
<keyword evidence="1" id="KW-0489">Methyltransferase</keyword>
<dbReference type="EMBL" id="PFFQ01000018">
    <property type="protein sequence ID" value="PIW17936.1"/>
    <property type="molecule type" value="Genomic_DNA"/>
</dbReference>
<evidence type="ECO:0000313" key="2">
    <source>
        <dbReference type="Proteomes" id="UP000231019"/>
    </source>
</evidence>
<protein>
    <submittedName>
        <fullName evidence="1">DNA phosphorothioation-associated methyltransferase</fullName>
    </submittedName>
</protein>
<keyword evidence="1" id="KW-0808">Transferase</keyword>
<organism evidence="1 2">
    <name type="scientific">bacterium (Candidatus Blackallbacteria) CG17_big_fil_post_rev_8_21_14_2_50_48_46</name>
    <dbReference type="NCBI Taxonomy" id="2014261"/>
    <lineage>
        <taxon>Bacteria</taxon>
        <taxon>Candidatus Blackallbacteria</taxon>
    </lineage>
</organism>
<gene>
    <name evidence="1" type="ORF">COW36_06960</name>
</gene>
<dbReference type="NCBIfam" id="TIGR04096">
    <property type="entry name" value="dnd_rel_methyl"/>
    <property type="match status" value="1"/>
</dbReference>
<dbReference type="AlphaFoldDB" id="A0A2M7G7B4"/>
<dbReference type="InterPro" id="IPR024019">
    <property type="entry name" value="CHP04096"/>
</dbReference>
<sequence>MPEIHRHKTAIHRGELSKPVRLALEDGLLTQENTFFDYGCGRGGDLQRLKRKGFQCEGWDPKYCPDAEKKSSEIVNFGYVLNVIENPQERVHTLQQAWSLAQNMLIVSAQHVMSANLKDAKPYKDGYLTQRSTFQKYFEQQELKAFIEQHLQVKSVPVAPGIFYVFRDESQRENYLSQRYRRQTARPRELVSDLLFTQHQVLFQTIMDFYTDRGRLPEPTEIPEGPDIVAEIGSMTKAFGILKRKTDPQHWEKIRVDRALDLIVYLALSRFEGRSKFTHLPLALQYDIKAHYSSYKNACEFADDLLFSVGNLDVLKGAFKNCKVGKMLPQELYIHISALPHLPPELRVLEGCARAFIGNIDNANIIKISRFKPKVSYLYYPDFDKDPHPRLESSLLVHLGKYYESYRDYSLYTNPPILHRKEEFVSEHYPLRERFAKLTHAEVKAGLYEQPLKIGMKQGWEEVLKEKKILFKGHRLIKI</sequence>
<evidence type="ECO:0000313" key="1">
    <source>
        <dbReference type="EMBL" id="PIW17936.1"/>
    </source>
</evidence>
<proteinExistence type="predicted"/>
<dbReference type="Proteomes" id="UP000231019">
    <property type="component" value="Unassembled WGS sequence"/>
</dbReference>
<accession>A0A2M7G7B4</accession>
<reference evidence="1 2" key="1">
    <citation type="submission" date="2017-09" db="EMBL/GenBank/DDBJ databases">
        <title>Depth-based differentiation of microbial function through sediment-hosted aquifers and enrichment of novel symbionts in the deep terrestrial subsurface.</title>
        <authorList>
            <person name="Probst A.J."/>
            <person name="Ladd B."/>
            <person name="Jarett J.K."/>
            <person name="Geller-Mcgrath D.E."/>
            <person name="Sieber C.M."/>
            <person name="Emerson J.B."/>
            <person name="Anantharaman K."/>
            <person name="Thomas B.C."/>
            <person name="Malmstrom R."/>
            <person name="Stieglmeier M."/>
            <person name="Klingl A."/>
            <person name="Woyke T."/>
            <person name="Ryan C.M."/>
            <person name="Banfield J.F."/>
        </authorList>
    </citation>
    <scope>NUCLEOTIDE SEQUENCE [LARGE SCALE GENOMIC DNA]</scope>
    <source>
        <strain evidence="1">CG17_big_fil_post_rev_8_21_14_2_50_48_46</strain>
    </source>
</reference>
<dbReference type="GO" id="GO:0008168">
    <property type="term" value="F:methyltransferase activity"/>
    <property type="evidence" value="ECO:0007669"/>
    <property type="project" value="UniProtKB-KW"/>
</dbReference>
<dbReference type="GO" id="GO:0032259">
    <property type="term" value="P:methylation"/>
    <property type="evidence" value="ECO:0007669"/>
    <property type="project" value="UniProtKB-KW"/>
</dbReference>